<keyword evidence="1" id="KW-0732">Signal</keyword>
<feature type="signal peptide" evidence="1">
    <location>
        <begin position="1"/>
        <end position="27"/>
    </location>
</feature>
<evidence type="ECO:0000256" key="1">
    <source>
        <dbReference type="SAM" id="SignalP"/>
    </source>
</evidence>
<evidence type="ECO:0008006" key="4">
    <source>
        <dbReference type="Google" id="ProtNLM"/>
    </source>
</evidence>
<evidence type="ECO:0000313" key="3">
    <source>
        <dbReference type="Proteomes" id="UP000886803"/>
    </source>
</evidence>
<sequence>MYARIRYLWICLILITILTGCAEPSSAASTSIATVSRPESSSPTDTPFPSAAAIVWPEEDYAALGEEGKAAYREALAEQLPADGYLILEDGFVVENDSAGRYAPEDFAALLPDVTLPAQAVGGYALNEIQVSWQPDPLARPGDRVLRRYRLAADNLQGAALTYADADGHTVRVNLIGLAALGGAPDADAEIQWSAEPVLRAEEAGQPVYGLDGTLRQAGGQAIIQLHAPAEDEAAFQTAIAPFTEVTGWMASTL</sequence>
<proteinExistence type="predicted"/>
<reference evidence="2" key="2">
    <citation type="submission" date="2021-04" db="EMBL/GenBank/DDBJ databases">
        <authorList>
            <person name="Gilroy R."/>
        </authorList>
    </citation>
    <scope>NUCLEOTIDE SEQUENCE</scope>
    <source>
        <strain evidence="2">ChiBcec8-13705</strain>
    </source>
</reference>
<dbReference type="PROSITE" id="PS51257">
    <property type="entry name" value="PROKAR_LIPOPROTEIN"/>
    <property type="match status" value="1"/>
</dbReference>
<feature type="chain" id="PRO_5038994419" description="Lipoprotein" evidence="1">
    <location>
        <begin position="28"/>
        <end position="254"/>
    </location>
</feature>
<evidence type="ECO:0000313" key="2">
    <source>
        <dbReference type="EMBL" id="HJB43062.1"/>
    </source>
</evidence>
<dbReference type="AlphaFoldDB" id="A0A9D2M8J3"/>
<gene>
    <name evidence="2" type="ORF">H9945_11260</name>
</gene>
<dbReference type="Proteomes" id="UP000886803">
    <property type="component" value="Unassembled WGS sequence"/>
</dbReference>
<comment type="caution">
    <text evidence="2">The sequence shown here is derived from an EMBL/GenBank/DDBJ whole genome shotgun (WGS) entry which is preliminary data.</text>
</comment>
<accession>A0A9D2M8J3</accession>
<organism evidence="2 3">
    <name type="scientific">Candidatus Gemmiger avicola</name>
    <dbReference type="NCBI Taxonomy" id="2838605"/>
    <lineage>
        <taxon>Bacteria</taxon>
        <taxon>Bacillati</taxon>
        <taxon>Bacillota</taxon>
        <taxon>Clostridia</taxon>
        <taxon>Eubacteriales</taxon>
        <taxon>Gemmiger</taxon>
    </lineage>
</organism>
<dbReference type="EMBL" id="DWYG01000189">
    <property type="protein sequence ID" value="HJB43062.1"/>
    <property type="molecule type" value="Genomic_DNA"/>
</dbReference>
<protein>
    <recommendedName>
        <fullName evidence="4">Lipoprotein</fullName>
    </recommendedName>
</protein>
<reference evidence="2" key="1">
    <citation type="journal article" date="2021" name="PeerJ">
        <title>Extensive microbial diversity within the chicken gut microbiome revealed by metagenomics and culture.</title>
        <authorList>
            <person name="Gilroy R."/>
            <person name="Ravi A."/>
            <person name="Getino M."/>
            <person name="Pursley I."/>
            <person name="Horton D.L."/>
            <person name="Alikhan N.F."/>
            <person name="Baker D."/>
            <person name="Gharbi K."/>
            <person name="Hall N."/>
            <person name="Watson M."/>
            <person name="Adriaenssens E.M."/>
            <person name="Foster-Nyarko E."/>
            <person name="Jarju S."/>
            <person name="Secka A."/>
            <person name="Antonio M."/>
            <person name="Oren A."/>
            <person name="Chaudhuri R.R."/>
            <person name="La Ragione R."/>
            <person name="Hildebrand F."/>
            <person name="Pallen M.J."/>
        </authorList>
    </citation>
    <scope>NUCLEOTIDE SEQUENCE</scope>
    <source>
        <strain evidence="2">ChiBcec8-13705</strain>
    </source>
</reference>
<name>A0A9D2M8J3_9FIRM</name>